<dbReference type="PANTHER" id="PTHR34582:SF7">
    <property type="entry name" value="UPF0702 TRANSMEMBRANE PROTEIN YDFS"/>
    <property type="match status" value="1"/>
</dbReference>
<evidence type="ECO:0008006" key="12">
    <source>
        <dbReference type="Google" id="ProtNLM"/>
    </source>
</evidence>
<dbReference type="OrthoDB" id="1682423at2"/>
<comment type="caution">
    <text evidence="10">The sequence shown here is derived from an EMBL/GenBank/DDBJ whole genome shotgun (WGS) entry which is preliminary data.</text>
</comment>
<keyword evidence="11" id="KW-1185">Reference proteome</keyword>
<feature type="transmembrane region" description="Helical" evidence="7">
    <location>
        <begin position="33"/>
        <end position="53"/>
    </location>
</feature>
<dbReference type="AlphaFoldDB" id="A0A1B7LC10"/>
<evidence type="ECO:0000256" key="5">
    <source>
        <dbReference type="ARBA" id="ARBA00022989"/>
    </source>
</evidence>
<evidence type="ECO:0000256" key="3">
    <source>
        <dbReference type="ARBA" id="ARBA00022475"/>
    </source>
</evidence>
<dbReference type="Gene3D" id="3.30.240.20">
    <property type="entry name" value="bsu07140 like domains"/>
    <property type="match status" value="2"/>
</dbReference>
<evidence type="ECO:0000256" key="7">
    <source>
        <dbReference type="SAM" id="Phobius"/>
    </source>
</evidence>
<reference evidence="10 11" key="1">
    <citation type="submission" date="2016-04" db="EMBL/GenBank/DDBJ databases">
        <authorList>
            <person name="Evans L.H."/>
            <person name="Alamgir A."/>
            <person name="Owens N."/>
            <person name="Weber N.D."/>
            <person name="Virtaneva K."/>
            <person name="Barbian K."/>
            <person name="Babar A."/>
            <person name="Rosenke K."/>
        </authorList>
    </citation>
    <scope>NUCLEOTIDE SEQUENCE [LARGE SCALE GENOMIC DNA]</scope>
    <source>
        <strain evidence="10 11">LMa1</strain>
    </source>
</reference>
<evidence type="ECO:0000256" key="6">
    <source>
        <dbReference type="ARBA" id="ARBA00023136"/>
    </source>
</evidence>
<feature type="domain" description="YetF C-terminal" evidence="8">
    <location>
        <begin position="82"/>
        <end position="214"/>
    </location>
</feature>
<dbReference type="InterPro" id="IPR023090">
    <property type="entry name" value="UPF0702_alpha/beta_dom_sf"/>
</dbReference>
<evidence type="ECO:0000259" key="8">
    <source>
        <dbReference type="Pfam" id="PF04239"/>
    </source>
</evidence>
<name>A0A1B7LC10_9FIRM</name>
<feature type="transmembrane region" description="Helical" evidence="7">
    <location>
        <begin position="7"/>
        <end position="26"/>
    </location>
</feature>
<keyword evidence="6 7" id="KW-0472">Membrane</keyword>
<evidence type="ECO:0000313" key="10">
    <source>
        <dbReference type="EMBL" id="OAT80190.1"/>
    </source>
</evidence>
<comment type="similarity">
    <text evidence="2">Belongs to the UPF0702 family.</text>
</comment>
<sequence length="245" mass="27058">MNPFLEILLRGLVAFLAVLVITRVVGKSQVGQLTVADFVNAIVIGSIAATMVTDLKESGGYYLFGLLLFGLLTVLAEYVSLKSRPARKLIGGEPTVVIHNGKILEDNMKKLLYNIDDLMMQLRLKNVFNIGDVEYAIAEPNGGLSVLLKSHKQPLTPNDMQLPTKYQGVPSELIVDGVVIRQNLQQNGLNEDWLYGELEKQGIKSLQDVMYASLDSDGGLYVDKRQDIMDHVTDITDQLPGKMPQ</sequence>
<feature type="transmembrane region" description="Helical" evidence="7">
    <location>
        <begin position="59"/>
        <end position="79"/>
    </location>
</feature>
<protein>
    <recommendedName>
        <fullName evidence="12">DUF421 domain-containing protein</fullName>
    </recommendedName>
</protein>
<keyword evidence="5 7" id="KW-1133">Transmembrane helix</keyword>
<comment type="subcellular location">
    <subcellularLocation>
        <location evidence="1">Cell membrane</location>
        <topology evidence="1">Multi-pass membrane protein</topology>
    </subcellularLocation>
</comment>
<keyword evidence="3" id="KW-1003">Cell membrane</keyword>
<dbReference type="PANTHER" id="PTHR34582">
    <property type="entry name" value="UPF0702 TRANSMEMBRANE PROTEIN YCAP"/>
    <property type="match status" value="1"/>
</dbReference>
<evidence type="ECO:0000313" key="11">
    <source>
        <dbReference type="Proteomes" id="UP000078532"/>
    </source>
</evidence>
<proteinExistence type="inferred from homology"/>
<dbReference type="Pfam" id="PF20730">
    <property type="entry name" value="YetF_N"/>
    <property type="match status" value="1"/>
</dbReference>
<dbReference type="Pfam" id="PF04239">
    <property type="entry name" value="DUF421"/>
    <property type="match status" value="1"/>
</dbReference>
<organism evidence="10 11">
    <name type="scientific">Desulfotomaculum copahuensis</name>
    <dbReference type="NCBI Taxonomy" id="1838280"/>
    <lineage>
        <taxon>Bacteria</taxon>
        <taxon>Bacillati</taxon>
        <taxon>Bacillota</taxon>
        <taxon>Clostridia</taxon>
        <taxon>Eubacteriales</taxon>
        <taxon>Desulfotomaculaceae</taxon>
        <taxon>Desulfotomaculum</taxon>
    </lineage>
</organism>
<evidence type="ECO:0000256" key="4">
    <source>
        <dbReference type="ARBA" id="ARBA00022692"/>
    </source>
</evidence>
<feature type="domain" description="YetF-like N-terminal transmembrane" evidence="9">
    <location>
        <begin position="5"/>
        <end position="79"/>
    </location>
</feature>
<gene>
    <name evidence="10" type="ORF">A6M21_00815</name>
</gene>
<evidence type="ECO:0000256" key="2">
    <source>
        <dbReference type="ARBA" id="ARBA00006448"/>
    </source>
</evidence>
<keyword evidence="4 7" id="KW-0812">Transmembrane</keyword>
<evidence type="ECO:0000259" key="9">
    <source>
        <dbReference type="Pfam" id="PF20730"/>
    </source>
</evidence>
<dbReference type="GO" id="GO:0005886">
    <property type="term" value="C:plasma membrane"/>
    <property type="evidence" value="ECO:0007669"/>
    <property type="project" value="UniProtKB-SubCell"/>
</dbReference>
<dbReference type="Proteomes" id="UP000078532">
    <property type="component" value="Unassembled WGS sequence"/>
</dbReference>
<dbReference type="RefSeq" id="WP_066670191.1">
    <property type="nucleotide sequence ID" value="NZ_LYVF01000184.1"/>
</dbReference>
<dbReference type="STRING" id="1838280.A6M21_00815"/>
<evidence type="ECO:0000256" key="1">
    <source>
        <dbReference type="ARBA" id="ARBA00004651"/>
    </source>
</evidence>
<dbReference type="InterPro" id="IPR048454">
    <property type="entry name" value="YetF_N"/>
</dbReference>
<dbReference type="EMBL" id="LYVF01000184">
    <property type="protein sequence ID" value="OAT80190.1"/>
    <property type="molecule type" value="Genomic_DNA"/>
</dbReference>
<accession>A0A1B7LC10</accession>
<dbReference type="InterPro" id="IPR007353">
    <property type="entry name" value="DUF421"/>
</dbReference>